<feature type="transmembrane region" description="Helical" evidence="1">
    <location>
        <begin position="209"/>
        <end position="227"/>
    </location>
</feature>
<feature type="transmembrane region" description="Helical" evidence="1">
    <location>
        <begin position="181"/>
        <end position="202"/>
    </location>
</feature>
<dbReference type="Proteomes" id="UP000239494">
    <property type="component" value="Unassembled WGS sequence"/>
</dbReference>
<dbReference type="OrthoDB" id="3427059at2"/>
<protein>
    <submittedName>
        <fullName evidence="2">Uncharacterized protein DUF4239</fullName>
    </submittedName>
</protein>
<dbReference type="Pfam" id="PF14023">
    <property type="entry name" value="Bestrophin-like"/>
    <property type="match status" value="1"/>
</dbReference>
<accession>A0A2T0TEB7</accession>
<keyword evidence="1" id="KW-0472">Membrane</keyword>
<evidence type="ECO:0000313" key="2">
    <source>
        <dbReference type="EMBL" id="PRY44007.1"/>
    </source>
</evidence>
<sequence>MNIYFGGILWVGLAALVAALAAYLMRRFGSEEGREENNAAAGGVFSIVAGLNAVLVAFVLIALFDATGSADQSSYREADSLVAASWASDSLPDATKEKVHDLSRAYMSTVIREEWPKMQDGTDVSSIGWTQLDQLRTAVAQSPVDDEWQTDRKTEAATKLWEVYEARQDRINASGNGVSSVVWFTMIVGSVLSLALALLFGGAKVRSHIVIMATLAATMTLLLYATYQLQNPFSGGAKIGPDAFQAALDRLR</sequence>
<feature type="transmembrane region" description="Helical" evidence="1">
    <location>
        <begin position="6"/>
        <end position="25"/>
    </location>
</feature>
<proteinExistence type="predicted"/>
<keyword evidence="1" id="KW-1133">Transmembrane helix</keyword>
<keyword evidence="3" id="KW-1185">Reference proteome</keyword>
<name>A0A2T0TEB7_9PSEU</name>
<dbReference type="AlphaFoldDB" id="A0A2T0TEB7"/>
<dbReference type="InterPro" id="IPR025333">
    <property type="entry name" value="DUF4239"/>
</dbReference>
<feature type="transmembrane region" description="Helical" evidence="1">
    <location>
        <begin position="37"/>
        <end position="64"/>
    </location>
</feature>
<evidence type="ECO:0000256" key="1">
    <source>
        <dbReference type="SAM" id="Phobius"/>
    </source>
</evidence>
<dbReference type="EMBL" id="PVTF01000003">
    <property type="protein sequence ID" value="PRY44007.1"/>
    <property type="molecule type" value="Genomic_DNA"/>
</dbReference>
<evidence type="ECO:0000313" key="3">
    <source>
        <dbReference type="Proteomes" id="UP000239494"/>
    </source>
</evidence>
<dbReference type="RefSeq" id="WP_106187492.1">
    <property type="nucleotide sequence ID" value="NZ_PVTF01000003.1"/>
</dbReference>
<keyword evidence="1" id="KW-0812">Transmembrane</keyword>
<gene>
    <name evidence="2" type="ORF">CLV43_103758</name>
</gene>
<comment type="caution">
    <text evidence="2">The sequence shown here is derived from an EMBL/GenBank/DDBJ whole genome shotgun (WGS) entry which is preliminary data.</text>
</comment>
<organism evidence="2 3">
    <name type="scientific">Umezawaea tangerina</name>
    <dbReference type="NCBI Taxonomy" id="84725"/>
    <lineage>
        <taxon>Bacteria</taxon>
        <taxon>Bacillati</taxon>
        <taxon>Actinomycetota</taxon>
        <taxon>Actinomycetes</taxon>
        <taxon>Pseudonocardiales</taxon>
        <taxon>Pseudonocardiaceae</taxon>
        <taxon>Umezawaea</taxon>
    </lineage>
</organism>
<reference evidence="2 3" key="1">
    <citation type="submission" date="2018-03" db="EMBL/GenBank/DDBJ databases">
        <title>Genomic Encyclopedia of Archaeal and Bacterial Type Strains, Phase II (KMG-II): from individual species to whole genera.</title>
        <authorList>
            <person name="Goeker M."/>
        </authorList>
    </citation>
    <scope>NUCLEOTIDE SEQUENCE [LARGE SCALE GENOMIC DNA]</scope>
    <source>
        <strain evidence="2 3">DSM 44720</strain>
    </source>
</reference>